<dbReference type="OrthoDB" id="5912413at2759"/>
<keyword evidence="6" id="KW-0740">Sodium/potassium transport</keyword>
<evidence type="ECO:0000256" key="4">
    <source>
        <dbReference type="ARBA" id="ARBA00022475"/>
    </source>
</evidence>
<keyword evidence="9" id="KW-0735">Signal-anchor</keyword>
<dbReference type="PROSITE" id="PS00390">
    <property type="entry name" value="ATPASE_NA_K_BETA_1"/>
    <property type="match status" value="1"/>
</dbReference>
<evidence type="ECO:0000256" key="19">
    <source>
        <dbReference type="RuleBase" id="RU362099"/>
    </source>
</evidence>
<keyword evidence="4" id="KW-1003">Cell membrane</keyword>
<dbReference type="AlphaFoldDB" id="A0A9Q1F620"/>
<evidence type="ECO:0000256" key="9">
    <source>
        <dbReference type="ARBA" id="ARBA00022968"/>
    </source>
</evidence>
<dbReference type="GO" id="GO:0001671">
    <property type="term" value="F:ATPase activator activity"/>
    <property type="evidence" value="ECO:0007669"/>
    <property type="project" value="TreeGrafter"/>
</dbReference>
<name>A0A9Q1F620_SYNKA</name>
<gene>
    <name evidence="20" type="ORF">SKAU_G00232540</name>
</gene>
<comment type="function">
    <text evidence="17">This is the non-catalytic component of the active enzyme, which catalyzes the hydrolysis of ATP coupled with the exchange of Na(+) and K(+) ions across the plasma membrane. The beta subunit regulates, through assembly of alpha/beta heterodimers, the number of sodium pumps transported to the plasma membrane.</text>
</comment>
<accession>A0A9Q1F620</accession>
<proteinExistence type="inferred from homology"/>
<organism evidence="20 21">
    <name type="scientific">Synaphobranchus kaupii</name>
    <name type="common">Kaup's arrowtooth eel</name>
    <dbReference type="NCBI Taxonomy" id="118154"/>
    <lineage>
        <taxon>Eukaryota</taxon>
        <taxon>Metazoa</taxon>
        <taxon>Chordata</taxon>
        <taxon>Craniata</taxon>
        <taxon>Vertebrata</taxon>
        <taxon>Euteleostomi</taxon>
        <taxon>Actinopterygii</taxon>
        <taxon>Neopterygii</taxon>
        <taxon>Teleostei</taxon>
        <taxon>Anguilliformes</taxon>
        <taxon>Synaphobranchidae</taxon>
        <taxon>Synaphobranchus</taxon>
    </lineage>
</organism>
<comment type="subcellular location">
    <subcellularLocation>
        <location evidence="1">Cell membrane</location>
        <topology evidence="1">Single-pass type II membrane protein</topology>
    </subcellularLocation>
    <subcellularLocation>
        <location evidence="19">Membrane</location>
    </subcellularLocation>
</comment>
<sequence>MPAATKDSDGGWKKFIWNSEKNEFLGRTGGSWAKILLFYVIFYGCLAGIFIGTIQALLLTISDFKPTYQDRVAPPGLSHTPRSEKSELSFTMNDPTTYQKYIKGMREFLELYNDDKQEDKMKYEDCGDTPKDNIDRGELDNSQGTKMACIFRRAWLDKCSGLIDTDFGFSQGKPCLIVKLNRIVSFRPRPPKSNDSVPEEARSKVQPYVIPIYCTNKKEEDAGKVRGVEYYGLGEGFPLQYYPYYGKQLHPQYLQPLVAVQFTNVTLNTDLRIECKVYGQNIKYSEKDRYQGRFDVKIKIAIKES</sequence>
<evidence type="ECO:0000256" key="17">
    <source>
        <dbReference type="ARBA" id="ARBA00025540"/>
    </source>
</evidence>
<dbReference type="NCBIfam" id="TIGR01107">
    <property type="entry name" value="Na_K_ATPase_bet"/>
    <property type="match status" value="1"/>
</dbReference>
<dbReference type="GO" id="GO:0005890">
    <property type="term" value="C:sodium:potassium-exchanging ATPase complex"/>
    <property type="evidence" value="ECO:0007669"/>
    <property type="project" value="InterPro"/>
</dbReference>
<protein>
    <recommendedName>
        <fullName evidence="19">Sodium/potassium-transporting ATPase subunit beta</fullName>
    </recommendedName>
</protein>
<keyword evidence="5" id="KW-0633">Potassium transport</keyword>
<dbReference type="GO" id="GO:0006883">
    <property type="term" value="P:intracellular sodium ion homeostasis"/>
    <property type="evidence" value="ECO:0007669"/>
    <property type="project" value="TreeGrafter"/>
</dbReference>
<comment type="caution">
    <text evidence="20">The sequence shown here is derived from an EMBL/GenBank/DDBJ whole genome shotgun (WGS) entry which is preliminary data.</text>
</comment>
<evidence type="ECO:0000256" key="18">
    <source>
        <dbReference type="ARBA" id="ARBA00038795"/>
    </source>
</evidence>
<dbReference type="InterPro" id="IPR038702">
    <property type="entry name" value="Na/K_ATPase_sub_beta_sf"/>
</dbReference>
<evidence type="ECO:0000256" key="15">
    <source>
        <dbReference type="ARBA" id="ARBA00023180"/>
    </source>
</evidence>
<keyword evidence="16" id="KW-0739">Sodium transport</keyword>
<dbReference type="GO" id="GO:0036376">
    <property type="term" value="P:sodium ion export across plasma membrane"/>
    <property type="evidence" value="ECO:0007669"/>
    <property type="project" value="TreeGrafter"/>
</dbReference>
<keyword evidence="10 19" id="KW-1133">Transmembrane helix</keyword>
<evidence type="ECO:0000256" key="13">
    <source>
        <dbReference type="ARBA" id="ARBA00023136"/>
    </source>
</evidence>
<evidence type="ECO:0000256" key="8">
    <source>
        <dbReference type="ARBA" id="ARBA00022958"/>
    </source>
</evidence>
<evidence type="ECO:0000256" key="11">
    <source>
        <dbReference type="ARBA" id="ARBA00023053"/>
    </source>
</evidence>
<dbReference type="InterPro" id="IPR000402">
    <property type="entry name" value="Na/K_ATPase_sub_beta"/>
</dbReference>
<keyword evidence="11" id="KW-0915">Sodium</keyword>
<evidence type="ECO:0000256" key="10">
    <source>
        <dbReference type="ARBA" id="ARBA00022989"/>
    </source>
</evidence>
<evidence type="ECO:0000256" key="7">
    <source>
        <dbReference type="ARBA" id="ARBA00022692"/>
    </source>
</evidence>
<evidence type="ECO:0000256" key="16">
    <source>
        <dbReference type="ARBA" id="ARBA00023201"/>
    </source>
</evidence>
<evidence type="ECO:0000256" key="6">
    <source>
        <dbReference type="ARBA" id="ARBA00022607"/>
    </source>
</evidence>
<dbReference type="FunFam" id="1.20.5.170:FF:000062">
    <property type="entry name" value="Sodium/potassium-transporting ATPase subunit beta"/>
    <property type="match status" value="1"/>
</dbReference>
<dbReference type="GO" id="GO:0030007">
    <property type="term" value="P:intracellular potassium ion homeostasis"/>
    <property type="evidence" value="ECO:0007669"/>
    <property type="project" value="TreeGrafter"/>
</dbReference>
<comment type="subunit">
    <text evidence="18">The sodium/potassium-transporting ATPase is composed of a catalytic alpha subunit, an auxiliary non-catalytic beta subunit and an additional regulatory subunit.</text>
</comment>
<keyword evidence="12 19" id="KW-0406">Ion transport</keyword>
<keyword evidence="3 19" id="KW-0813">Transport</keyword>
<evidence type="ECO:0000256" key="3">
    <source>
        <dbReference type="ARBA" id="ARBA00022448"/>
    </source>
</evidence>
<keyword evidence="13 19" id="KW-0472">Membrane</keyword>
<dbReference type="FunFam" id="2.60.40.1660:FF:000002">
    <property type="entry name" value="Sodium/potassium-transporting ATPase subunit beta"/>
    <property type="match status" value="1"/>
</dbReference>
<evidence type="ECO:0000256" key="2">
    <source>
        <dbReference type="ARBA" id="ARBA00005876"/>
    </source>
</evidence>
<keyword evidence="15" id="KW-0325">Glycoprotein</keyword>
<feature type="transmembrane region" description="Helical" evidence="19">
    <location>
        <begin position="36"/>
        <end position="61"/>
    </location>
</feature>
<dbReference type="Pfam" id="PF00287">
    <property type="entry name" value="Na_K-ATPase"/>
    <property type="match status" value="1"/>
</dbReference>
<keyword evidence="21" id="KW-1185">Reference proteome</keyword>
<evidence type="ECO:0000313" key="21">
    <source>
        <dbReference type="Proteomes" id="UP001152622"/>
    </source>
</evidence>
<dbReference type="Proteomes" id="UP001152622">
    <property type="component" value="Chromosome 8"/>
</dbReference>
<dbReference type="GO" id="GO:1990573">
    <property type="term" value="P:potassium ion import across plasma membrane"/>
    <property type="evidence" value="ECO:0007669"/>
    <property type="project" value="TreeGrafter"/>
</dbReference>
<evidence type="ECO:0000256" key="5">
    <source>
        <dbReference type="ARBA" id="ARBA00022538"/>
    </source>
</evidence>
<dbReference type="PANTHER" id="PTHR11523:SF10">
    <property type="entry name" value="SODIUM_POTASSIUM-TRANSPORTING ATPASE SUBUNIT BETA-1"/>
    <property type="match status" value="1"/>
</dbReference>
<dbReference type="Gene3D" id="2.60.40.1660">
    <property type="entry name" value="Na, k-atpase alpha subunit"/>
    <property type="match status" value="1"/>
</dbReference>
<reference evidence="20" key="1">
    <citation type="journal article" date="2023" name="Science">
        <title>Genome structures resolve the early diversification of teleost fishes.</title>
        <authorList>
            <person name="Parey E."/>
            <person name="Louis A."/>
            <person name="Montfort J."/>
            <person name="Bouchez O."/>
            <person name="Roques C."/>
            <person name="Iampietro C."/>
            <person name="Lluch J."/>
            <person name="Castinel A."/>
            <person name="Donnadieu C."/>
            <person name="Desvignes T."/>
            <person name="Floi Bucao C."/>
            <person name="Jouanno E."/>
            <person name="Wen M."/>
            <person name="Mejri S."/>
            <person name="Dirks R."/>
            <person name="Jansen H."/>
            <person name="Henkel C."/>
            <person name="Chen W.J."/>
            <person name="Zahm M."/>
            <person name="Cabau C."/>
            <person name="Klopp C."/>
            <person name="Thompson A.W."/>
            <person name="Robinson-Rechavi M."/>
            <person name="Braasch I."/>
            <person name="Lecointre G."/>
            <person name="Bobe J."/>
            <person name="Postlethwait J.H."/>
            <person name="Berthelot C."/>
            <person name="Roest Crollius H."/>
            <person name="Guiguen Y."/>
        </authorList>
    </citation>
    <scope>NUCLEOTIDE SEQUENCE</scope>
    <source>
        <strain evidence="20">WJC10195</strain>
    </source>
</reference>
<dbReference type="PROSITE" id="PS00391">
    <property type="entry name" value="ATPASE_NA_K_BETA_2"/>
    <property type="match status" value="1"/>
</dbReference>
<keyword evidence="14" id="KW-1015">Disulfide bond</keyword>
<keyword evidence="8" id="KW-0630">Potassium</keyword>
<evidence type="ECO:0000313" key="20">
    <source>
        <dbReference type="EMBL" id="KAJ8351778.1"/>
    </source>
</evidence>
<evidence type="ECO:0000256" key="14">
    <source>
        <dbReference type="ARBA" id="ARBA00023157"/>
    </source>
</evidence>
<evidence type="ECO:0000256" key="12">
    <source>
        <dbReference type="ARBA" id="ARBA00023065"/>
    </source>
</evidence>
<evidence type="ECO:0000256" key="1">
    <source>
        <dbReference type="ARBA" id="ARBA00004401"/>
    </source>
</evidence>
<comment type="similarity">
    <text evidence="2 19">Belongs to the X(+)/potassium ATPases subunit beta family.</text>
</comment>
<dbReference type="PANTHER" id="PTHR11523">
    <property type="entry name" value="SODIUM/POTASSIUM-DEPENDENT ATPASE BETA SUBUNIT"/>
    <property type="match status" value="1"/>
</dbReference>
<dbReference type="EMBL" id="JAINUF010000008">
    <property type="protein sequence ID" value="KAJ8351778.1"/>
    <property type="molecule type" value="Genomic_DNA"/>
</dbReference>
<keyword evidence="7 19" id="KW-0812">Transmembrane</keyword>